<dbReference type="EMBL" id="RXIF01000004">
    <property type="protein sequence ID" value="RZN64865.1"/>
    <property type="molecule type" value="Genomic_DNA"/>
</dbReference>
<feature type="binding site" evidence="5">
    <location>
        <position position="154"/>
    </location>
    <ligand>
        <name>substrate</name>
    </ligand>
</feature>
<protein>
    <recommendedName>
        <fullName evidence="5 6">Phosphoglycolate phosphatase</fullName>
        <shortName evidence="5">PGP</shortName>
        <shortName evidence="5">PGPase</shortName>
        <ecNumber evidence="5 6">3.1.3.18</ecNumber>
    </recommendedName>
</protein>
<feature type="binding site" evidence="5">
    <location>
        <position position="15"/>
    </location>
    <ligand>
        <name>Mg(2+)</name>
        <dbReference type="ChEBI" id="CHEBI:18420"/>
    </ligand>
</feature>
<dbReference type="PANTHER" id="PTHR10000:SF8">
    <property type="entry name" value="HAD SUPERFAMILY HYDROLASE-LIKE, TYPE 3"/>
    <property type="match status" value="1"/>
</dbReference>
<organism evidence="7 8">
    <name type="scientific">Methanoliparum thermophilum</name>
    <dbReference type="NCBI Taxonomy" id="2491083"/>
    <lineage>
        <taxon>Archaea</taxon>
        <taxon>Methanobacteriati</taxon>
        <taxon>Methanobacteriota</taxon>
        <taxon>Candidatus Methanoliparia</taxon>
        <taxon>Candidatus Methanoliparales</taxon>
        <taxon>Candidatus Methanoliparaceae</taxon>
        <taxon>Candidatus Methanoliparum</taxon>
    </lineage>
</organism>
<feature type="binding site" evidence="5">
    <location>
        <position position="181"/>
    </location>
    <ligand>
        <name>Mg(2+)</name>
        <dbReference type="ChEBI" id="CHEBI:18420"/>
    </ligand>
</feature>
<dbReference type="Pfam" id="PF08282">
    <property type="entry name" value="Hydrolase_3"/>
    <property type="match status" value="2"/>
</dbReference>
<evidence type="ECO:0000256" key="4">
    <source>
        <dbReference type="ARBA" id="ARBA00023277"/>
    </source>
</evidence>
<feature type="binding site" evidence="5">
    <location>
        <position position="177"/>
    </location>
    <ligand>
        <name>Mg(2+)</name>
        <dbReference type="ChEBI" id="CHEBI:18420"/>
    </ligand>
</feature>
<name>A0A520KTH2_METT2</name>
<dbReference type="Proteomes" id="UP000317158">
    <property type="component" value="Unassembled WGS sequence"/>
</dbReference>
<reference evidence="7 8" key="1">
    <citation type="journal article" date="2019" name="Nat. Microbiol.">
        <title>Wide diversity of methane and short-chain alkane metabolisms in uncultured archaea.</title>
        <authorList>
            <person name="Borrel G."/>
            <person name="Adam P.S."/>
            <person name="McKay L.J."/>
            <person name="Chen L.X."/>
            <person name="Sierra-Garcia I.N."/>
            <person name="Sieber C.M."/>
            <person name="Letourneur Q."/>
            <person name="Ghozlane A."/>
            <person name="Andersen G.L."/>
            <person name="Li W.J."/>
            <person name="Hallam S.J."/>
            <person name="Muyzer G."/>
            <person name="de Oliveira V.M."/>
            <person name="Inskeep W.P."/>
            <person name="Banfield J.F."/>
            <person name="Gribaldo S."/>
        </authorList>
    </citation>
    <scope>NUCLEOTIDE SEQUENCE [LARGE SCALE GENOMIC DNA]</scope>
    <source>
        <strain evidence="7">NM1a</strain>
    </source>
</reference>
<dbReference type="InterPro" id="IPR023214">
    <property type="entry name" value="HAD_sf"/>
</dbReference>
<evidence type="ECO:0000256" key="1">
    <source>
        <dbReference type="ARBA" id="ARBA00022723"/>
    </source>
</evidence>
<keyword evidence="3 5" id="KW-0460">Magnesium</keyword>
<dbReference type="InterPro" id="IPR006382">
    <property type="entry name" value="PGPase"/>
</dbReference>
<sequence>MKGLQTSNIDCIAIDIDGTLTNKDRILNPNALDTIQRLSIPVVLVSGNVACFVSAISRLIDASEEVVAENGGVVKLSYDGEEIILGDKNLCIKAYNHLKNFLDVKLIDMRYRLSEVTIKSGIDIKMANDILKEFDVEIVDSGFAIHIKKRGINKMTGLSYLAGKKGWNIDRMVAIGDSENDLEMIKGVGFGIAVGNSDEDLKMHADYVTKGRYGDGVVEALTYLNLV</sequence>
<keyword evidence="2 5" id="KW-0378">Hydrolase</keyword>
<dbReference type="InterPro" id="IPR006379">
    <property type="entry name" value="HAD-SF_hydro_IIB"/>
</dbReference>
<dbReference type="SUPFAM" id="SSF56784">
    <property type="entry name" value="HAD-like"/>
    <property type="match status" value="1"/>
</dbReference>
<dbReference type="NCBIfam" id="TIGR01484">
    <property type="entry name" value="HAD-SF-IIB"/>
    <property type="match status" value="1"/>
</dbReference>
<dbReference type="GO" id="GO:0005829">
    <property type="term" value="C:cytosol"/>
    <property type="evidence" value="ECO:0007669"/>
    <property type="project" value="TreeGrafter"/>
</dbReference>
<comment type="function">
    <text evidence="5">Catalyzes the dephosphorylation of 2-phosphoglycolate.</text>
</comment>
<dbReference type="HAMAP" id="MF_01419">
    <property type="entry name" value="GPH_hydrolase_arch"/>
    <property type="match status" value="1"/>
</dbReference>
<evidence type="ECO:0000256" key="3">
    <source>
        <dbReference type="ARBA" id="ARBA00022842"/>
    </source>
</evidence>
<evidence type="ECO:0000256" key="5">
    <source>
        <dbReference type="HAMAP-Rule" id="MF_01419"/>
    </source>
</evidence>
<dbReference type="GO" id="GO:0008967">
    <property type="term" value="F:phosphoglycolate phosphatase activity"/>
    <property type="evidence" value="ECO:0007669"/>
    <property type="project" value="UniProtKB-UniRule"/>
</dbReference>
<feature type="active site" description="Nucleophile" evidence="5">
    <location>
        <position position="15"/>
    </location>
</feature>
<dbReference type="NCBIfam" id="TIGR01487">
    <property type="entry name" value="Pglycolate_arch"/>
    <property type="match status" value="1"/>
</dbReference>
<keyword evidence="1 5" id="KW-0479">Metal-binding</keyword>
<dbReference type="GO" id="GO:0000287">
    <property type="term" value="F:magnesium ion binding"/>
    <property type="evidence" value="ECO:0007669"/>
    <property type="project" value="InterPro"/>
</dbReference>
<dbReference type="PANTHER" id="PTHR10000">
    <property type="entry name" value="PHOSPHOSERINE PHOSPHATASE"/>
    <property type="match status" value="1"/>
</dbReference>
<dbReference type="Gene3D" id="3.40.50.1000">
    <property type="entry name" value="HAD superfamily/HAD-like"/>
    <property type="match status" value="1"/>
</dbReference>
<comment type="caution">
    <text evidence="7">The sequence shown here is derived from an EMBL/GenBank/DDBJ whole genome shotgun (WGS) entry which is preliminary data.</text>
</comment>
<evidence type="ECO:0000256" key="2">
    <source>
        <dbReference type="ARBA" id="ARBA00022801"/>
    </source>
</evidence>
<dbReference type="NCBIfam" id="TIGR01482">
    <property type="entry name" value="SPP-subfamily"/>
    <property type="match status" value="1"/>
</dbReference>
<feature type="binding site" evidence="5">
    <location>
        <position position="17"/>
    </location>
    <ligand>
        <name>Mg(2+)</name>
        <dbReference type="ChEBI" id="CHEBI:18420"/>
    </ligand>
</feature>
<dbReference type="InterPro" id="IPR036412">
    <property type="entry name" value="HAD-like_sf"/>
</dbReference>
<evidence type="ECO:0000313" key="8">
    <source>
        <dbReference type="Proteomes" id="UP000317158"/>
    </source>
</evidence>
<comment type="similarity">
    <text evidence="5">Belongs to the archaeal SPP-like hydrolase family.</text>
</comment>
<dbReference type="AlphaFoldDB" id="A0A520KTH2"/>
<dbReference type="CDD" id="cd07514">
    <property type="entry name" value="HAD_Pase"/>
    <property type="match status" value="1"/>
</dbReference>
<comment type="catalytic activity">
    <reaction evidence="5">
        <text>2-phosphoglycolate + H2O = glycolate + phosphate</text>
        <dbReference type="Rhea" id="RHEA:14369"/>
        <dbReference type="ChEBI" id="CHEBI:15377"/>
        <dbReference type="ChEBI" id="CHEBI:29805"/>
        <dbReference type="ChEBI" id="CHEBI:43474"/>
        <dbReference type="ChEBI" id="CHEBI:58033"/>
        <dbReference type="EC" id="3.1.3.18"/>
    </reaction>
</comment>
<dbReference type="NCBIfam" id="NF002245">
    <property type="entry name" value="PRK01158.1"/>
    <property type="match status" value="1"/>
</dbReference>
<comment type="cofactor">
    <cofactor evidence="5">
        <name>Mg(2+)</name>
        <dbReference type="ChEBI" id="CHEBI:18420"/>
    </cofactor>
</comment>
<keyword evidence="4 5" id="KW-0119">Carbohydrate metabolism</keyword>
<dbReference type="Gene3D" id="3.90.1070.10">
    <property type="match status" value="1"/>
</dbReference>
<evidence type="ECO:0000256" key="6">
    <source>
        <dbReference type="NCBIfam" id="TIGR01487"/>
    </source>
</evidence>
<gene>
    <name evidence="7" type="ORF">EF806_02110</name>
</gene>
<evidence type="ECO:0000313" key="7">
    <source>
        <dbReference type="EMBL" id="RZN64865.1"/>
    </source>
</evidence>
<dbReference type="EC" id="3.1.3.18" evidence="5 6"/>
<proteinExistence type="inferred from homology"/>
<accession>A0A520KTH2</accession>